<dbReference type="VEuPathDB" id="FungiDB:Z518_05107"/>
<feature type="compositionally biased region" description="Polar residues" evidence="1">
    <location>
        <begin position="152"/>
        <end position="171"/>
    </location>
</feature>
<feature type="region of interest" description="Disordered" evidence="1">
    <location>
        <begin position="139"/>
        <end position="173"/>
    </location>
</feature>
<dbReference type="EMBL" id="KN847477">
    <property type="protein sequence ID" value="KIX07130.1"/>
    <property type="molecule type" value="Genomic_DNA"/>
</dbReference>
<dbReference type="Proteomes" id="UP000053617">
    <property type="component" value="Unassembled WGS sequence"/>
</dbReference>
<organism evidence="2 3">
    <name type="scientific">Rhinocladiella mackenziei CBS 650.93</name>
    <dbReference type="NCBI Taxonomy" id="1442369"/>
    <lineage>
        <taxon>Eukaryota</taxon>
        <taxon>Fungi</taxon>
        <taxon>Dikarya</taxon>
        <taxon>Ascomycota</taxon>
        <taxon>Pezizomycotina</taxon>
        <taxon>Eurotiomycetes</taxon>
        <taxon>Chaetothyriomycetidae</taxon>
        <taxon>Chaetothyriales</taxon>
        <taxon>Herpotrichiellaceae</taxon>
        <taxon>Rhinocladiella</taxon>
    </lineage>
</organism>
<dbReference type="RefSeq" id="XP_013274266.1">
    <property type="nucleotide sequence ID" value="XM_013418812.1"/>
</dbReference>
<dbReference type="GeneID" id="25293178"/>
<gene>
    <name evidence="2" type="ORF">Z518_05107</name>
</gene>
<dbReference type="AlphaFoldDB" id="A0A0D2JD92"/>
<name>A0A0D2JD92_9EURO</name>
<protein>
    <recommendedName>
        <fullName evidence="4">Zn(2)-C6 fungal-type domain-containing protein</fullName>
    </recommendedName>
</protein>
<evidence type="ECO:0000313" key="3">
    <source>
        <dbReference type="Proteomes" id="UP000053617"/>
    </source>
</evidence>
<proteinExistence type="predicted"/>
<accession>A0A0D2JD92</accession>
<keyword evidence="3" id="KW-1185">Reference proteome</keyword>
<sequence>MDWHEDPSLSDPSDWEFHEFLNLDAMANHPDSVSTESPGYDLDQTTLNEGLGSISSLPQNFHSSETNAVVGVDNIDLVLQEELTGTTPSQERHCSLNQQPLRQDTIMQCHVSVTSLHQHTSPQLSSSIAEHQDALPTLESEFNHNGRPDSLYDTTNPFSQVSANTSGSMHVQESPEPDYIPMVQFIDGSNRRQTPLEGCGILNVGYHSYDTCHRKRKRNVTDQQNRDQVIEQGGACLRCKWKKSRCSPGPVCHMCAKEAKRAQRSTLFWTECIRADVLSFNVFIPGGLIPATLMSIAEAKNLRRGSFRARFAHFLGDIITPQTPGYSPLRLLQLNFLADLSVFNLHEADTHLSRFRAIAVFARANHLLSASQMAEDPNQSVCGRSTFLSPREYLGALAPGAESYVEHYRAHASVEMLELLEDFVRSHSSVSQSLRMPCTGLMIVVASVLYCGLVESVLPSCRDQQTESQQFLGKYLLHSIKIFCTYAFPSAEGLVEELGSVELGDSLPEKFIHNLNAHLNSAPVEPSIDRTEHLRYLNWPRPVSRKDQRLESLGLEHAGDAQTRSAENVHWIYSGIPPAYTQIFDFTVAELSGMMNAFHFRPSSPTERISASTKNCQPESFKTFRLFLRASLEAAIEIIAHERELCLVQRASDNHNNSPPKLPVMQFGTTAESDWACSMIALGSMFRTIVLDSFAHAELVQSATMQHGHPEAAIKLCEAVETQIAAGFKLLCTHLPIWRKWTGFASHFAGRKSMNVRV</sequence>
<reference evidence="2 3" key="1">
    <citation type="submission" date="2015-01" db="EMBL/GenBank/DDBJ databases">
        <title>The Genome Sequence of Rhinocladiella mackenzie CBS 650.93.</title>
        <authorList>
            <consortium name="The Broad Institute Genomics Platform"/>
            <person name="Cuomo C."/>
            <person name="de Hoog S."/>
            <person name="Gorbushina A."/>
            <person name="Stielow B."/>
            <person name="Teixiera M."/>
            <person name="Abouelleil A."/>
            <person name="Chapman S.B."/>
            <person name="Priest M."/>
            <person name="Young S.K."/>
            <person name="Wortman J."/>
            <person name="Nusbaum C."/>
            <person name="Birren B."/>
        </authorList>
    </citation>
    <scope>NUCLEOTIDE SEQUENCE [LARGE SCALE GENOMIC DNA]</scope>
    <source>
        <strain evidence="2 3">CBS 650.93</strain>
    </source>
</reference>
<evidence type="ECO:0000256" key="1">
    <source>
        <dbReference type="SAM" id="MobiDB-lite"/>
    </source>
</evidence>
<dbReference type="HOGENOM" id="CLU_367663_0_0_1"/>
<evidence type="ECO:0000313" key="2">
    <source>
        <dbReference type="EMBL" id="KIX07130.1"/>
    </source>
</evidence>
<evidence type="ECO:0008006" key="4">
    <source>
        <dbReference type="Google" id="ProtNLM"/>
    </source>
</evidence>